<feature type="region of interest" description="Disordered" evidence="1">
    <location>
        <begin position="1133"/>
        <end position="1152"/>
    </location>
</feature>
<evidence type="ECO:0000256" key="1">
    <source>
        <dbReference type="SAM" id="MobiDB-lite"/>
    </source>
</evidence>
<comment type="caution">
    <text evidence="3">The sequence shown here is derived from an EMBL/GenBank/DDBJ whole genome shotgun (WGS) entry which is preliminary data.</text>
</comment>
<evidence type="ECO:0000259" key="2">
    <source>
        <dbReference type="Pfam" id="PF14349"/>
    </source>
</evidence>
<evidence type="ECO:0000313" key="3">
    <source>
        <dbReference type="EMBL" id="REE05980.1"/>
    </source>
</evidence>
<evidence type="ECO:0000313" key="4">
    <source>
        <dbReference type="Proteomes" id="UP000256779"/>
    </source>
</evidence>
<reference evidence="3 4" key="1">
    <citation type="submission" date="2018-07" db="EMBL/GenBank/DDBJ databases">
        <title>Genomic Encyclopedia of Type Strains, Phase IV (KMG-IV): sequencing the most valuable type-strain genomes for metagenomic binning, comparative biology and taxonomic classification.</title>
        <authorList>
            <person name="Goeker M."/>
        </authorList>
    </citation>
    <scope>NUCLEOTIDE SEQUENCE [LARGE SCALE GENOMIC DNA]</scope>
    <source>
        <strain evidence="3 4">DSM 4134</strain>
    </source>
</reference>
<dbReference type="InterPro" id="IPR025684">
    <property type="entry name" value="SprA_N_dom"/>
</dbReference>
<feature type="compositionally biased region" description="Low complexity" evidence="1">
    <location>
        <begin position="46"/>
        <end position="56"/>
    </location>
</feature>
<feature type="compositionally biased region" description="Polar residues" evidence="1">
    <location>
        <begin position="1133"/>
        <end position="1145"/>
    </location>
</feature>
<name>A0A3D9LGZ2_MARFU</name>
<feature type="compositionally biased region" description="Polar residues" evidence="1">
    <location>
        <begin position="9"/>
        <end position="18"/>
    </location>
</feature>
<dbReference type="InterPro" id="IPR026377">
    <property type="entry name" value="Cell_surface_SprA"/>
</dbReference>
<organism evidence="3 4">
    <name type="scientific">Marinoscillum furvescens DSM 4134</name>
    <dbReference type="NCBI Taxonomy" id="1122208"/>
    <lineage>
        <taxon>Bacteria</taxon>
        <taxon>Pseudomonadati</taxon>
        <taxon>Bacteroidota</taxon>
        <taxon>Cytophagia</taxon>
        <taxon>Cytophagales</taxon>
        <taxon>Reichenbachiellaceae</taxon>
        <taxon>Marinoscillum</taxon>
    </lineage>
</organism>
<dbReference type="Pfam" id="PF14349">
    <property type="entry name" value="SprA_N"/>
    <property type="match status" value="2"/>
</dbReference>
<proteinExistence type="predicted"/>
<feature type="domain" description="Gliding motility protein SprA N-terminal" evidence="2">
    <location>
        <begin position="1076"/>
        <end position="1577"/>
    </location>
</feature>
<feature type="domain" description="Gliding motility protein SprA N-terminal" evidence="2">
    <location>
        <begin position="79"/>
        <end position="343"/>
    </location>
</feature>
<dbReference type="Proteomes" id="UP000256779">
    <property type="component" value="Unassembled WGS sequence"/>
</dbReference>
<feature type="region of interest" description="Disordered" evidence="1">
    <location>
        <begin position="9"/>
        <end position="56"/>
    </location>
</feature>
<sequence>MPLLIIQQQTAPQDTVPQDTIPPYEPTKTPTYQPSYRFGDPFSNRSSPSPLQLSDPSSVDLQVEFDSSVNYNVYERIGDVNFRPVTTMSFEEYDAYNDQAITKEYFKERSSGLDGESAVSGRSLIPRLYISPIFDRLFGGSYVDIQPNGFVNLDFGGRFQRVDNPAIPIRQQRNGGFNFDQQISLNLVGKIGEKLAVTANFDNNNTFDFQNNLKVEYTGYEEDIVKKIEIGNVSMPVTNSLMTGAQSLFGVKTQLQFGKLFLTGVMSRQQGKSDVITIESGFQGKEFEVRASNYDENRHFFLSHFFRNNYEGWLQNLPQVTSGVNITRVEAYVINRNNDTRTTREVLGLMDLGEGNRIYRKGNPYVGSGKGRVPTDNSANELFASLKSDGRLRQNDQVTNILEQEWGFVNSTDFVKKGTARRLEDDEFVYHDRLGYITLLRKLQNDEMLAVAYEYSYNGQVYTVGELSEEYSALSDDQVVFLKLLRPDKINTMVPTWDLMMKNIYNLNASQIERDGFTLRIHYRDDATGIDNPSLHEGRQTKDKPLIELLGLDQLNQNNDKQRDGNFDFIEGLTIDKRNGNVIFPVLEPFGSTLESYFEPGEVALKEKYVYDTLYRTTRADAEQVASKNKFFILGKFNSGSSSEIALPGINIAENSVVVTAGNTPLTEGLDYTVDYNLGRVRILNDGILSSGKTINIAYEKADLFNFQSRWLYGVRADYQFSERFNIGATLLHLNEQPGGVSRFAIGDEPTKNTKYGFDINFQDEVPFLTKAMDFLPLVSTKAPSSITFNAEFAQMRPGTSNLVDGKGTSYIDDFESAVTPINLMGWAGWKLGATPETVNDQYGAKETGRRSNYNKAKIAWYSVDISVFYRSGGSRRPENISEDELENNYVRPVMPQEIFRQRDNNQIVTPENIFDIAYFPRERGQYNFNPDLEYDPTLTDEGLLKNPRANFGAISRAITNEVDFDKTNVEYLEFWMMDPFTDVVNDGIFNEQNTTGGELIFNLGSISEDVIPDGRHAFESGLPADGDTTQVIPNEWGRVPSEPFLTNYFENSAAARANQDVGLEGLTDEDERSYFQDFLNQIPQSARAAMEQDPSADNFRYFLGSDYDAQDAGILERYKNFNGLDGNSPVNSGNSIIQASTTTPDNEDLNQDNTISDLEEYYEYKLDLRPDKLVVGENHIVDIQEGINGANWYLFRIPIRNPDRVYGGISGFKTIRYLRMYLTDFSQPVVLRMGKFQLVGSQWRKYQEALNSPGLNEIPETSYSDFNVSVVNVEENSTGDYPYVVPPGINRDRDNTTIVNRRVNEQSLQICVADLEENDARAVFKNVTIDLINYGRLQMFLHAQAHNYKALADDEVYGFVRFGTDHTENYYEIEVPLKVTPPGANGASEVWPELNEIDVSINELLGIKSERNRANFNERIPYTTMSNDRRYRFTVKGRPDISSVQVLMIGVRNPESEDRSPKSVCLWANELRVTDFDSNKGWAANARLSTKLADVATINASTRYTSIGFGNLQQTIQQRTRYEMTQYDLSANVNVDKFLLPEKTGLKVPMFVSLERSRKIPQFDPLDPDIPLEASLEAFDSPEERDQYRRIVEERSERRSINFTNVRKEKVNQDANRHFFDIENLSFSYAYSDVTTSNVNTETYLQKSVSAGVGYNYSPQPLVIEPFAKGELFSSPYLKLIKDLNLSLLPNSVSVRGDLNRNFRMTRLYDDELNPMYGDEYYERLFTFNRNYSLRWNLFKSLNLDYSARANAVIDEIEDSTPIEGDIDSQEERQYIWEEIKSLGRMKNFTQDISATYKTPLDKLPLTDWLSADLKYAVGYNWTAGSLDQNDTLGFFFGHTIENRRDRGVSGKVDLVKLYNKIDFLKQINTPQRRRQRNDDEESESSNFNPGKIFLRTLMAVRNINMTYNIRESTSLSGFMNEPFLMGMDSSWNSPGWGFLLGQQDPDIRFKAARNGWLTKSQQLTTPFVQTYSEDLGIRASIEPAKDFKIQLDASRTNNATFQEIFRYDENEPDNNGYRSLTPARKGSYNISFMSIKTAFDEKGANNTSETFDAFRQNVETIRQRQNRINGENGFYDSLSQDVLVPAFISAYSGSDAGSIDLNPFPKIPLPGWRVDYNGLSKIPLFAELFSSITLSHGYRSMYSINDYNFNISQYGDQLGQDLSVTLDNSILDYPQATQTNDSGRFVPVYILNQVTISEQFMPLIGVNFRTKKDISTRLEYKKERTLSLNVSNSQITETTSNDVTLDFGYTNDEFKLPFKIQGRTITLDNAVTMRVSLTIRDSETIQRKLEGESKVTNGNTNFQFRPSFTYKINDQLDLSFYFERSVNEPKISSFKTATTAIGTQLRFSLTQ</sequence>
<keyword evidence="4" id="KW-1185">Reference proteome</keyword>
<dbReference type="NCBIfam" id="TIGR04189">
    <property type="entry name" value="surface_SprA"/>
    <property type="match status" value="1"/>
</dbReference>
<protein>
    <submittedName>
        <fullName evidence="3">Cell surface protein SprA</fullName>
    </submittedName>
</protein>
<gene>
    <name evidence="3" type="ORF">C7460_101499</name>
</gene>
<accession>A0A3D9LGZ2</accession>
<dbReference type="OrthoDB" id="9806090at2"/>
<dbReference type="EMBL" id="QREG01000001">
    <property type="protein sequence ID" value="REE05980.1"/>
    <property type="molecule type" value="Genomic_DNA"/>
</dbReference>